<dbReference type="EMBL" id="BARW01006369">
    <property type="protein sequence ID" value="GAI74899.1"/>
    <property type="molecule type" value="Genomic_DNA"/>
</dbReference>
<proteinExistence type="predicted"/>
<feature type="region of interest" description="Disordered" evidence="1">
    <location>
        <begin position="1"/>
        <end position="38"/>
    </location>
</feature>
<reference evidence="2" key="1">
    <citation type="journal article" date="2014" name="Front. Microbiol.">
        <title>High frequency of phylogenetically diverse reductive dehalogenase-homologous genes in deep subseafloor sedimentary metagenomes.</title>
        <authorList>
            <person name="Kawai M."/>
            <person name="Futagami T."/>
            <person name="Toyoda A."/>
            <person name="Takaki Y."/>
            <person name="Nishi S."/>
            <person name="Hori S."/>
            <person name="Arai W."/>
            <person name="Tsubouchi T."/>
            <person name="Morono Y."/>
            <person name="Uchiyama I."/>
            <person name="Ito T."/>
            <person name="Fujiyama A."/>
            <person name="Inagaki F."/>
            <person name="Takami H."/>
        </authorList>
    </citation>
    <scope>NUCLEOTIDE SEQUENCE</scope>
    <source>
        <strain evidence="2">Expedition CK06-06</strain>
    </source>
</reference>
<gene>
    <name evidence="2" type="ORF">S12H4_13368</name>
</gene>
<protein>
    <submittedName>
        <fullName evidence="2">Uncharacterized protein</fullName>
    </submittedName>
</protein>
<name>X1T4E5_9ZZZZ</name>
<feature type="non-terminal residue" evidence="2">
    <location>
        <position position="1"/>
    </location>
</feature>
<accession>X1T4E5</accession>
<dbReference type="AlphaFoldDB" id="X1T4E5"/>
<evidence type="ECO:0000313" key="2">
    <source>
        <dbReference type="EMBL" id="GAI74899.1"/>
    </source>
</evidence>
<organism evidence="2">
    <name type="scientific">marine sediment metagenome</name>
    <dbReference type="NCBI Taxonomy" id="412755"/>
    <lineage>
        <taxon>unclassified sequences</taxon>
        <taxon>metagenomes</taxon>
        <taxon>ecological metagenomes</taxon>
    </lineage>
</organism>
<sequence>AWIDEGQLIVKSRTKMQGEKKELPGGSGHVPGEFSHPD</sequence>
<evidence type="ECO:0000256" key="1">
    <source>
        <dbReference type="SAM" id="MobiDB-lite"/>
    </source>
</evidence>
<comment type="caution">
    <text evidence="2">The sequence shown here is derived from an EMBL/GenBank/DDBJ whole genome shotgun (WGS) entry which is preliminary data.</text>
</comment>